<protein>
    <submittedName>
        <fullName evidence="1">Uncharacterized protein</fullName>
    </submittedName>
</protein>
<reference evidence="1" key="1">
    <citation type="submission" date="2020-06" db="EMBL/GenBank/DDBJ databases">
        <title>A dish full of viruses: viral metagenomics in chicken, pork and beef from Brazil.</title>
        <authorList>
            <person name="Cibulski S.P."/>
            <person name="Mayer F.Q."/>
            <person name="Roehe P.M."/>
        </authorList>
    </citation>
    <scope>NUCLEOTIDE SEQUENCE</scope>
    <source>
        <strain evidence="1">53F</strain>
    </source>
</reference>
<evidence type="ECO:0000313" key="1">
    <source>
        <dbReference type="EMBL" id="QNJ57246.1"/>
    </source>
</evidence>
<sequence length="321" mass="36916">MSQLPSKRSSSFTPLKFTREIGELYKKYPEHLSFPSKTEVISLRPGFQISEARKVLEQNFVTTPIDVITKGRKTSPFTNYGEKPGSIIISGSSVKLVDTRYLRRCGINDSIDVFLSSTVTPYTLSSNDVQILSTNRLSSNRYGTLFNQLYAVLTNSYSMQKSYKSFRKQSVGATRIPALFRISSRALCDDLGRIYVRRDDSSKFMFYQYRLSIGSDLRNDITLYGYGHSIDTPVKLSRSVYQFIGVAGYMPYYQSDFMFSLRYDVHHVEENRFDIRPSSLQVVHSHSHRYLHSRDLSYSKRCFFKSLGSWFSDDSGLVKVK</sequence>
<organism evidence="1">
    <name type="scientific">Cressdnaviricota sp</name>
    <dbReference type="NCBI Taxonomy" id="2748378"/>
    <lineage>
        <taxon>Viruses</taxon>
        <taxon>Monodnaviria</taxon>
        <taxon>Shotokuvirae</taxon>
        <taxon>Cressdnaviricota</taxon>
    </lineage>
</organism>
<accession>A0A7G8LJ24</accession>
<proteinExistence type="predicted"/>
<name>A0A7G8LJ24_9VIRU</name>
<dbReference type="EMBL" id="MT671993">
    <property type="protein sequence ID" value="QNJ57246.1"/>
    <property type="molecule type" value="Genomic_DNA"/>
</dbReference>